<evidence type="ECO:0000256" key="14">
    <source>
        <dbReference type="ARBA" id="ARBA00022879"/>
    </source>
</evidence>
<evidence type="ECO:0000256" key="2">
    <source>
        <dbReference type="ARBA" id="ARBA00004402"/>
    </source>
</evidence>
<evidence type="ECO:0000256" key="9">
    <source>
        <dbReference type="ARBA" id="ARBA00022692"/>
    </source>
</evidence>
<dbReference type="Pfam" id="PF19214">
    <property type="entry name" value="CoV_S2_C"/>
    <property type="match status" value="1"/>
</dbReference>
<evidence type="ECO:0000256" key="15">
    <source>
        <dbReference type="ARBA" id="ARBA00022890"/>
    </source>
</evidence>
<keyword evidence="9 22" id="KW-0812">Transmembrane</keyword>
<evidence type="ECO:0000256" key="13">
    <source>
        <dbReference type="ARBA" id="ARBA00022870"/>
    </source>
</evidence>
<evidence type="ECO:0000256" key="1">
    <source>
        <dbReference type="ARBA" id="ARBA00004372"/>
    </source>
</evidence>
<keyword evidence="5" id="KW-1170">Fusion of virus membrane with host endosomal membrane</keyword>
<dbReference type="GO" id="GO:0016020">
    <property type="term" value="C:membrane"/>
    <property type="evidence" value="ECO:0007669"/>
    <property type="project" value="InterPro"/>
</dbReference>
<evidence type="ECO:0000256" key="4">
    <source>
        <dbReference type="ARBA" id="ARBA00022506"/>
    </source>
</evidence>
<evidence type="ECO:0000256" key="16">
    <source>
        <dbReference type="ARBA" id="ARBA00022989"/>
    </source>
</evidence>
<dbReference type="GO" id="GO:0019031">
    <property type="term" value="C:viral envelope"/>
    <property type="evidence" value="ECO:0007669"/>
    <property type="project" value="UniProtKB-KW"/>
</dbReference>
<dbReference type="GO" id="GO:0075509">
    <property type="term" value="P:endocytosis involved in viral entry into host cell"/>
    <property type="evidence" value="ECO:0007669"/>
    <property type="project" value="UniProtKB-KW"/>
</dbReference>
<dbReference type="GO" id="GO:0044173">
    <property type="term" value="C:host cell endoplasmic reticulum-Golgi intermediate compartment membrane"/>
    <property type="evidence" value="ECO:0007669"/>
    <property type="project" value="UniProtKB-SubCell"/>
</dbReference>
<reference evidence="25 26" key="1">
    <citation type="submission" date="2014-07" db="EMBL/GenBank/DDBJ databases">
        <title>Full length genome sequencing analysis of an avian infectious bronchitis virus (IBV) isolate associated with nephropathogenic infection.</title>
        <authorList>
            <person name="Leghari R.A."/>
            <person name="Chao F.B."/>
            <person name="Abro S.H."/>
            <person name="Zeshan B."/>
            <person name="Korejo N.A."/>
            <person name="Kumbhar S."/>
            <person name="Gadahi J.A."/>
            <person name="Jiang P."/>
        </authorList>
    </citation>
    <scope>NUCLEOTIDE SEQUENCE [LARGE SCALE GENOMIC DNA]</scope>
    <source>
        <strain evidence="25">CK/CH/XDC- 2/2013</strain>
    </source>
</reference>
<dbReference type="GO" id="GO:0020002">
    <property type="term" value="C:host cell plasma membrane"/>
    <property type="evidence" value="ECO:0007669"/>
    <property type="project" value="UniProtKB-SubCell"/>
</dbReference>
<keyword evidence="6" id="KW-0945">Host-virus interaction</keyword>
<dbReference type="Proteomes" id="UP000174764">
    <property type="component" value="Genome"/>
</dbReference>
<keyword evidence="13" id="KW-1043">Host membrane</keyword>
<keyword evidence="14" id="KW-0261">Viral envelope protein</keyword>
<dbReference type="PROSITE" id="PS51924">
    <property type="entry name" value="COV_S2_HR2"/>
    <property type="match status" value="1"/>
</dbReference>
<evidence type="ECO:0000259" key="24">
    <source>
        <dbReference type="PROSITE" id="PS51924"/>
    </source>
</evidence>
<evidence type="ECO:0000256" key="10">
    <source>
        <dbReference type="ARBA" id="ARBA00022729"/>
    </source>
</evidence>
<sequence>MLGKSLFLVTLLFALCSAVLYDNDSYVYYYQSAFRPPGGWHLQGGAYAVVNSTNKLNNAGNAPACSVGVLFNYSNGNSDVGYNQSASSIAMTAPFSGMNWSKAQFCTAHCNFSDFTVFITHCFANSCPLTGMIEQNHIRISAMRNGSLFYNLTVSVTKYPKFKSLQCVNNFTSVYLNGDLVFTSNETTDVTGAGVYFKAGGPITYKIMKEFKVLAYFVNGTVQDVVLCDDSPRGLLACQYNNGNFTDGFYPFTNSSLVKEKFIVYRELNVTTLLTLNNVTFSNESNAQPNKGGVDTIFRYQTHTAQDGYYRYNFSFLASFVYKESNFMYGSYHPSCSFRPENINNGLWFNSLSISIGYGPIQGGCKQSVFHGKASCCYAYSYGGSRTCKGVYSGELTQSFECGLLVFITKSPGSRIQTSETVPTLNTINYNNITLNKCVEYNIYGRVGQGFITNVTDSAANYNYLANGGLAILDTSGAIDIFVVQGAHGLNYYKVNPCEDVNQQFVVSGGNIVGILTSRNETGSELVENQFYVRLANSSRRSRRSMTENVTSCSYVSYGRFCIEPDGSLKTIVPEELKQFVAPLLNITEYVLIPSSFNLTVTDEYIQTRMDKVQINCLQYVCGNSLECRKLFQQYGPVCDNILSVVNSVSKKEDMELLNFYSSTKPKGYDTPVLSNVSTGEFNISLLLTPPSKPSGRSFIEDILFTSVETVGLPTDAEYKKCTAGPLGTLKDLVCAREYNGLLVLPPIITADMQTMYTASLVASMAFGGITAAGAIPFATQIQARINHLGITQSLLLKNQEKIAASFNKAIGHMQEGFRSTSLALQQVQDVVNKQSAILTETMAALNKNFGAISSVLQDIYQHLDAIQADAQADRLITGRLSSLSVLAAAKQSEYLKVSQQRELATQKINECVKSQSTGYSFCGNGRHVLTIPQNAPNGIVFIHFTYTPESFVNVTAIVGFCVNPSNASQYAIVPANGRGIFISVNGTYYITARDMYMPRNITSGDIVTLTSCQANYVSVNKTVITTFVEDDDFDFEDELSKWWNGTKHELPDFDNFNYTVPILNITDEIDRIQGVIQGLNDSLIDLETLSILKTYIKWPWYVWLAIAFATIIFILILCWVFFMTGCCGCCCGCFGIIPLMSKCGKKSSYYTTFDNDVVTEQYRPKKSV</sequence>
<dbReference type="InterPro" id="IPR043473">
    <property type="entry name" value="S2_sf_CoV"/>
</dbReference>
<keyword evidence="18" id="KW-0175">Coiled coil</keyword>
<keyword evidence="19 22" id="KW-0472">Membrane</keyword>
<keyword evidence="4" id="KW-1168">Fusion of virus membrane with host membrane</keyword>
<dbReference type="GO" id="GO:0019064">
    <property type="term" value="P:fusion of virus membrane with host plasma membrane"/>
    <property type="evidence" value="ECO:0007669"/>
    <property type="project" value="InterPro"/>
</dbReference>
<dbReference type="InterPro" id="IPR044873">
    <property type="entry name" value="Spike_S2_CoV_HR1"/>
</dbReference>
<keyword evidence="11" id="KW-1161">Viral attachment to host cell</keyword>
<dbReference type="GO" id="GO:0039654">
    <property type="term" value="P:fusion of virus membrane with host endosome membrane"/>
    <property type="evidence" value="ECO:0007669"/>
    <property type="project" value="UniProtKB-KW"/>
</dbReference>
<keyword evidence="12" id="KW-0946">Virion</keyword>
<feature type="domain" description="Coronavirus spike (S) glycoprotein S2 subunit heptad repeat 1 (HR1) region profile" evidence="23">
    <location>
        <begin position="776"/>
        <end position="881"/>
    </location>
</feature>
<evidence type="ECO:0000256" key="19">
    <source>
        <dbReference type="ARBA" id="ARBA00023136"/>
    </source>
</evidence>
<keyword evidence="7" id="KW-1162">Viral penetration into host cytoplasm</keyword>
<evidence type="ECO:0000256" key="21">
    <source>
        <dbReference type="ARBA" id="ARBA00023296"/>
    </source>
</evidence>
<evidence type="ECO:0000256" key="7">
    <source>
        <dbReference type="ARBA" id="ARBA00022595"/>
    </source>
</evidence>
<evidence type="ECO:0000259" key="23">
    <source>
        <dbReference type="PROSITE" id="PS51923"/>
    </source>
</evidence>
<dbReference type="InterPro" id="IPR002552">
    <property type="entry name" value="Spike_S2_CoV"/>
</dbReference>
<dbReference type="FunFam" id="1.20.5.300:FF:000003">
    <property type="entry name" value="Spike glycoprotein"/>
    <property type="match status" value="1"/>
</dbReference>
<dbReference type="Pfam" id="PF01601">
    <property type="entry name" value="CoV_S2"/>
    <property type="match status" value="1"/>
</dbReference>
<evidence type="ECO:0000256" key="11">
    <source>
        <dbReference type="ARBA" id="ARBA00022804"/>
    </source>
</evidence>
<dbReference type="GO" id="GO:0046813">
    <property type="term" value="P:receptor-mediated virion attachment to host cell"/>
    <property type="evidence" value="ECO:0007669"/>
    <property type="project" value="InterPro"/>
</dbReference>
<evidence type="ECO:0000256" key="17">
    <source>
        <dbReference type="ARBA" id="ARBA00023026"/>
    </source>
</evidence>
<evidence type="ECO:0000313" key="26">
    <source>
        <dbReference type="Proteomes" id="UP000174764"/>
    </source>
</evidence>
<dbReference type="PROSITE" id="PS51923">
    <property type="entry name" value="COV_S2_HR1"/>
    <property type="match status" value="1"/>
</dbReference>
<feature type="domain" description="Coronavirus spike (S) glycoprotein S2 subunit heptad repeat 2 (HR2) region profile" evidence="24">
    <location>
        <begin position="1031"/>
        <end position="1112"/>
    </location>
</feature>
<accession>A0A0A1G556</accession>
<keyword evidence="17" id="KW-0843">Virulence</keyword>
<evidence type="ECO:0000256" key="6">
    <source>
        <dbReference type="ARBA" id="ARBA00022581"/>
    </source>
</evidence>
<keyword evidence="16 22" id="KW-1133">Transmembrane helix</keyword>
<dbReference type="SUPFAM" id="SSF111474">
    <property type="entry name" value="Coronavirus S2 glycoprotein"/>
    <property type="match status" value="2"/>
</dbReference>
<organism evidence="25 26">
    <name type="scientific">Infectious bronchitis virus</name>
    <dbReference type="NCBI Taxonomy" id="11120"/>
    <lineage>
        <taxon>Viruses</taxon>
        <taxon>Riboviria</taxon>
        <taxon>Orthornavirae</taxon>
        <taxon>Pisuviricota</taxon>
        <taxon>Pisoniviricetes</taxon>
        <taxon>Nidovirales</taxon>
        <taxon>Cornidovirineae</taxon>
        <taxon>Coronaviridae</taxon>
        <taxon>Orthocoronavirinae</taxon>
        <taxon>Gammacoronavirus</taxon>
        <taxon>Igacovirus</taxon>
        <taxon>Gammacoronavirus galli</taxon>
        <taxon>Avian coronavirus</taxon>
    </lineage>
</organism>
<keyword evidence="20" id="KW-0325">Glycoprotein</keyword>
<evidence type="ECO:0000256" key="20">
    <source>
        <dbReference type="ARBA" id="ARBA00023180"/>
    </source>
</evidence>
<dbReference type="EMBL" id="KM213963">
    <property type="protein sequence ID" value="AIY51828.1"/>
    <property type="molecule type" value="Genomic_RNA"/>
</dbReference>
<evidence type="ECO:0000256" key="18">
    <source>
        <dbReference type="ARBA" id="ARBA00023054"/>
    </source>
</evidence>
<protein>
    <submittedName>
        <fullName evidence="25">Spike protein</fullName>
    </submittedName>
</protein>
<dbReference type="InterPro" id="IPR044874">
    <property type="entry name" value="Spike_S2_CoV_HR2"/>
</dbReference>
<evidence type="ECO:0000256" key="12">
    <source>
        <dbReference type="ARBA" id="ARBA00022844"/>
    </source>
</evidence>
<keyword evidence="10" id="KW-0732">Signal</keyword>
<evidence type="ECO:0000256" key="3">
    <source>
        <dbReference type="ARBA" id="ARBA00004563"/>
    </source>
</evidence>
<feature type="transmembrane region" description="Helical" evidence="22">
    <location>
        <begin position="1101"/>
        <end position="1123"/>
    </location>
</feature>
<keyword evidence="21" id="KW-1160">Virus entry into host cell</keyword>
<dbReference type="InterPro" id="IPR043614">
    <property type="entry name" value="Spike_S2_CoV_C"/>
</dbReference>
<evidence type="ECO:0000313" key="25">
    <source>
        <dbReference type="EMBL" id="AIY51828.1"/>
    </source>
</evidence>
<comment type="subcellular location">
    <subcellularLocation>
        <location evidence="2">Host cell membrane</location>
        <topology evidence="2">Single-pass type I membrane protein</topology>
    </subcellularLocation>
    <subcellularLocation>
        <location evidence="1">Host endoplasmic reticulum-Golgi intermediate compartment membrane</location>
        <topology evidence="1">Single-pass type I membrane protein</topology>
    </subcellularLocation>
    <subcellularLocation>
        <location evidence="3">Virion membrane</location>
        <topology evidence="3">Single-pass type I membrane protein</topology>
    </subcellularLocation>
</comment>
<evidence type="ECO:0000256" key="5">
    <source>
        <dbReference type="ARBA" id="ARBA00022510"/>
    </source>
</evidence>
<dbReference type="GO" id="GO:0055036">
    <property type="term" value="C:virion membrane"/>
    <property type="evidence" value="ECO:0007669"/>
    <property type="project" value="UniProtKB-SubCell"/>
</dbReference>
<evidence type="ECO:0000256" key="22">
    <source>
        <dbReference type="SAM" id="Phobius"/>
    </source>
</evidence>
<proteinExistence type="predicted"/>
<keyword evidence="15" id="KW-1164">Virus endocytosis by host</keyword>
<keyword evidence="8" id="KW-0165">Cleavage on pair of basic residues</keyword>
<name>A0A0A1G556_9GAMC</name>
<evidence type="ECO:0000256" key="8">
    <source>
        <dbReference type="ARBA" id="ARBA00022685"/>
    </source>
</evidence>
<dbReference type="CDD" id="cd22372">
    <property type="entry name" value="gammaCoV_Spike_SD1-2_S1-S2_S2"/>
    <property type="match status" value="1"/>
</dbReference>
<dbReference type="Gene3D" id="1.20.5.300">
    <property type="match status" value="2"/>
</dbReference>